<keyword evidence="1" id="KW-0732">Signal</keyword>
<accession>A0ABT6XDY4</accession>
<dbReference type="EMBL" id="JASGBI010000001">
    <property type="protein sequence ID" value="MDI9238356.1"/>
    <property type="molecule type" value="Genomic_DNA"/>
</dbReference>
<keyword evidence="3" id="KW-1185">Reference proteome</keyword>
<protein>
    <submittedName>
        <fullName evidence="2">DUF4124 domain-containing protein</fullName>
    </submittedName>
</protein>
<dbReference type="RefSeq" id="WP_283211824.1">
    <property type="nucleotide sequence ID" value="NZ_JASGBI010000001.1"/>
</dbReference>
<dbReference type="PROSITE" id="PS51257">
    <property type="entry name" value="PROKAR_LIPOPROTEIN"/>
    <property type="match status" value="1"/>
</dbReference>
<dbReference type="Proteomes" id="UP001321580">
    <property type="component" value="Unassembled WGS sequence"/>
</dbReference>
<feature type="signal peptide" evidence="1">
    <location>
        <begin position="1"/>
        <end position="29"/>
    </location>
</feature>
<reference evidence="2 3" key="1">
    <citation type="submission" date="2023-05" db="EMBL/GenBank/DDBJ databases">
        <title>Lysobacter sp. strain LF1 Genome sequencing and assembly.</title>
        <authorList>
            <person name="Jung Y."/>
        </authorList>
    </citation>
    <scope>NUCLEOTIDE SEQUENCE [LARGE SCALE GENOMIC DNA]</scope>
    <source>
        <strain evidence="2 3">LF1</strain>
    </source>
</reference>
<proteinExistence type="predicted"/>
<evidence type="ECO:0000313" key="2">
    <source>
        <dbReference type="EMBL" id="MDI9238356.1"/>
    </source>
</evidence>
<evidence type="ECO:0000256" key="1">
    <source>
        <dbReference type="SAM" id="SignalP"/>
    </source>
</evidence>
<comment type="caution">
    <text evidence="2">The sequence shown here is derived from an EMBL/GenBank/DDBJ whole genome shotgun (WGS) entry which is preliminary data.</text>
</comment>
<gene>
    <name evidence="2" type="ORF">QLQ15_05445</name>
</gene>
<sequence>MRAAGKAPRRAFVAMMGLLACMAMAPASAQVVIYRCTDASGAVTLQSGTPCAKGSKQQKRVMETPQPPAFVPAPAIVAPAPAPAPAPMDVPTPPTPTPVAEIVEAPRQPPPALYECRTWDKQRYLSEDAQPPPRCAPLQVTGLDGQGDSAGGLACQRMEDQCQRIPDARLCEAWQQRLHDAQAASAFGAPDSPDPRPVDVAHVRGILEASNCAP</sequence>
<organism evidence="2 3">
    <name type="scientific">Lysobacter stagni</name>
    <dbReference type="NCBI Taxonomy" id="3045172"/>
    <lineage>
        <taxon>Bacteria</taxon>
        <taxon>Pseudomonadati</taxon>
        <taxon>Pseudomonadota</taxon>
        <taxon>Gammaproteobacteria</taxon>
        <taxon>Lysobacterales</taxon>
        <taxon>Lysobacteraceae</taxon>
        <taxon>Lysobacter</taxon>
    </lineage>
</organism>
<feature type="chain" id="PRO_5046508666" evidence="1">
    <location>
        <begin position="30"/>
        <end position="214"/>
    </location>
</feature>
<evidence type="ECO:0000313" key="3">
    <source>
        <dbReference type="Proteomes" id="UP001321580"/>
    </source>
</evidence>
<name>A0ABT6XDY4_9GAMM</name>